<dbReference type="GO" id="GO:0043565">
    <property type="term" value="F:sequence-specific DNA binding"/>
    <property type="evidence" value="ECO:0007669"/>
    <property type="project" value="InterPro"/>
</dbReference>
<dbReference type="PANTHER" id="PTHR43280">
    <property type="entry name" value="ARAC-FAMILY TRANSCRIPTIONAL REGULATOR"/>
    <property type="match status" value="1"/>
</dbReference>
<dbReference type="SMART" id="SM00342">
    <property type="entry name" value="HTH_ARAC"/>
    <property type="match status" value="1"/>
</dbReference>
<dbReference type="Gene3D" id="3.40.50.2300">
    <property type="match status" value="1"/>
</dbReference>
<dbReference type="AlphaFoldDB" id="A0A9D5M7C5"/>
<dbReference type="EMBL" id="JADCKB010000025">
    <property type="protein sequence ID" value="MBE5040892.1"/>
    <property type="molecule type" value="Genomic_DNA"/>
</dbReference>
<evidence type="ECO:0000313" key="10">
    <source>
        <dbReference type="Proteomes" id="UP000806542"/>
    </source>
</evidence>
<evidence type="ECO:0000259" key="7">
    <source>
        <dbReference type="PROSITE" id="PS01124"/>
    </source>
</evidence>
<gene>
    <name evidence="9" type="ORF">INF28_10515</name>
</gene>
<protein>
    <recommendedName>
        <fullName evidence="1">Stage 0 sporulation protein A homolog</fullName>
    </recommendedName>
</protein>
<dbReference type="SUPFAM" id="SSF52172">
    <property type="entry name" value="CheY-like"/>
    <property type="match status" value="1"/>
</dbReference>
<keyword evidence="4" id="KW-0804">Transcription</keyword>
<dbReference type="PANTHER" id="PTHR43280:SF28">
    <property type="entry name" value="HTH-TYPE TRANSCRIPTIONAL ACTIVATOR RHAS"/>
    <property type="match status" value="1"/>
</dbReference>
<name>A0A9D5M7C5_9FIRM</name>
<dbReference type="Proteomes" id="UP000806542">
    <property type="component" value="Unassembled WGS sequence"/>
</dbReference>
<dbReference type="InterPro" id="IPR009057">
    <property type="entry name" value="Homeodomain-like_sf"/>
</dbReference>
<keyword evidence="6" id="KW-0597">Phosphoprotein</keyword>
<evidence type="ECO:0000256" key="3">
    <source>
        <dbReference type="ARBA" id="ARBA00023125"/>
    </source>
</evidence>
<proteinExistence type="predicted"/>
<dbReference type="PROSITE" id="PS50110">
    <property type="entry name" value="RESPONSE_REGULATORY"/>
    <property type="match status" value="1"/>
</dbReference>
<dbReference type="RefSeq" id="WP_226393433.1">
    <property type="nucleotide sequence ID" value="NZ_JADCKB010000025.1"/>
</dbReference>
<dbReference type="CDD" id="cd17536">
    <property type="entry name" value="REC_YesN-like"/>
    <property type="match status" value="1"/>
</dbReference>
<keyword evidence="2" id="KW-0805">Transcription regulation</keyword>
<dbReference type="GO" id="GO:0000160">
    <property type="term" value="P:phosphorelay signal transduction system"/>
    <property type="evidence" value="ECO:0007669"/>
    <property type="project" value="InterPro"/>
</dbReference>
<dbReference type="GO" id="GO:0003700">
    <property type="term" value="F:DNA-binding transcription factor activity"/>
    <property type="evidence" value="ECO:0007669"/>
    <property type="project" value="InterPro"/>
</dbReference>
<dbReference type="Gene3D" id="1.10.10.60">
    <property type="entry name" value="Homeodomain-like"/>
    <property type="match status" value="2"/>
</dbReference>
<dbReference type="Pfam" id="PF12833">
    <property type="entry name" value="HTH_18"/>
    <property type="match status" value="1"/>
</dbReference>
<accession>A0A9D5M7C5</accession>
<keyword evidence="3" id="KW-0238">DNA-binding</keyword>
<feature type="domain" description="Response regulatory" evidence="8">
    <location>
        <begin position="2"/>
        <end position="118"/>
    </location>
</feature>
<dbReference type="Pfam" id="PF00072">
    <property type="entry name" value="Response_reg"/>
    <property type="match status" value="1"/>
</dbReference>
<evidence type="ECO:0000313" key="9">
    <source>
        <dbReference type="EMBL" id="MBE5040892.1"/>
    </source>
</evidence>
<comment type="function">
    <text evidence="5">May play the central regulatory role in sporulation. It may be an element of the effector pathway responsible for the activation of sporulation genes in response to nutritional stress. Spo0A may act in concert with spo0H (a sigma factor) to control the expression of some genes that are critical to the sporulation process.</text>
</comment>
<comment type="caution">
    <text evidence="9">The sequence shown here is derived from an EMBL/GenBank/DDBJ whole genome shotgun (WGS) entry which is preliminary data.</text>
</comment>
<keyword evidence="10" id="KW-1185">Reference proteome</keyword>
<evidence type="ECO:0000256" key="5">
    <source>
        <dbReference type="ARBA" id="ARBA00024867"/>
    </source>
</evidence>
<dbReference type="SUPFAM" id="SSF46689">
    <property type="entry name" value="Homeodomain-like"/>
    <property type="match status" value="2"/>
</dbReference>
<evidence type="ECO:0000259" key="8">
    <source>
        <dbReference type="PROSITE" id="PS50110"/>
    </source>
</evidence>
<dbReference type="InterPro" id="IPR018060">
    <property type="entry name" value="HTH_AraC"/>
</dbReference>
<dbReference type="InterPro" id="IPR001789">
    <property type="entry name" value="Sig_transdc_resp-reg_receiver"/>
</dbReference>
<evidence type="ECO:0000256" key="1">
    <source>
        <dbReference type="ARBA" id="ARBA00018672"/>
    </source>
</evidence>
<sequence length="529" mass="61295">MKLLVIEDELLCLQALTKLPWESIDISLVGAVQNIDDAIKIIKETHPDIILSDIRMPNGSGIDLAKYLYNVMPNTKIIFLTAYNDFEYVKQAFSLNVFDYLLKPLDVALILDTVCRAKHTIEESLKKELTFMEMEKQIENSIQFMKGYFFGLIEKNASLQNDMLRMFHIENTEHIFSVFTVKIYDDETLLHNPFLYHKVFRELNKVLISDQFLTLAFFEDHIFTFVLEFLSTSDINNALELTMEYAEIAKNYLEFNINAEYSIGVSKPVHKIENLGIADKRAQEALKYNFRIGNNQILYIEDIEPTQCSIEFKTKLEGKYIDAIKIGDEDAVAEILKELFDSFQSNFDKIETVQRICLEFIVKLSLTMIQFNLDPNVLFNKTNIWSVVERHQTLDELHKFLLDITLVTMSQISVIMVDKDKKIVHQVKEFLKNNFQVDVSLTGLAKELYVSPSYLSAVFTKEAGISFKKYLTNLRIERAKYLLANTDLSIGKIAEQVGYNTQAYFSKQFHAATNMLPSLYRNEHTVYKK</sequence>
<feature type="domain" description="HTH araC/xylS-type" evidence="7">
    <location>
        <begin position="425"/>
        <end position="523"/>
    </location>
</feature>
<dbReference type="SMART" id="SM00448">
    <property type="entry name" value="REC"/>
    <property type="match status" value="1"/>
</dbReference>
<evidence type="ECO:0000256" key="2">
    <source>
        <dbReference type="ARBA" id="ARBA00023015"/>
    </source>
</evidence>
<dbReference type="PROSITE" id="PS01124">
    <property type="entry name" value="HTH_ARAC_FAMILY_2"/>
    <property type="match status" value="1"/>
</dbReference>
<evidence type="ECO:0000256" key="4">
    <source>
        <dbReference type="ARBA" id="ARBA00023163"/>
    </source>
</evidence>
<reference evidence="9" key="1">
    <citation type="submission" date="2020-10" db="EMBL/GenBank/DDBJ databases">
        <title>ChiBAC.</title>
        <authorList>
            <person name="Zenner C."/>
            <person name="Hitch T.C.A."/>
            <person name="Clavel T."/>
        </authorList>
    </citation>
    <scope>NUCLEOTIDE SEQUENCE</scope>
    <source>
        <strain evidence="9">DSM 107454</strain>
    </source>
</reference>
<dbReference type="InterPro" id="IPR011006">
    <property type="entry name" value="CheY-like_superfamily"/>
</dbReference>
<organism evidence="9 10">
    <name type="scientific">Ructibacterium gallinarum</name>
    <dbReference type="NCBI Taxonomy" id="2779355"/>
    <lineage>
        <taxon>Bacteria</taxon>
        <taxon>Bacillati</taxon>
        <taxon>Bacillota</taxon>
        <taxon>Clostridia</taxon>
        <taxon>Eubacteriales</taxon>
        <taxon>Oscillospiraceae</taxon>
        <taxon>Ructibacterium</taxon>
    </lineage>
</organism>
<evidence type="ECO:0000256" key="6">
    <source>
        <dbReference type="PROSITE-ProRule" id="PRU00169"/>
    </source>
</evidence>
<feature type="modified residue" description="4-aspartylphosphate" evidence="6">
    <location>
        <position position="53"/>
    </location>
</feature>